<evidence type="ECO:0000256" key="1">
    <source>
        <dbReference type="SAM" id="Phobius"/>
    </source>
</evidence>
<comment type="caution">
    <text evidence="3">The sequence shown here is derived from an EMBL/GenBank/DDBJ whole genome shotgun (WGS) entry which is preliminary data.</text>
</comment>
<accession>A0A6A7RWN3</accession>
<dbReference type="SUPFAM" id="SSF48452">
    <property type="entry name" value="TPR-like"/>
    <property type="match status" value="2"/>
</dbReference>
<dbReference type="InterPro" id="IPR011990">
    <property type="entry name" value="TPR-like_helical_dom_sf"/>
</dbReference>
<keyword evidence="1" id="KW-1133">Transmembrane helix</keyword>
<dbReference type="InterPro" id="IPR057306">
    <property type="entry name" value="B-barrel_PelB_C"/>
</dbReference>
<name>A0A6A7RWN3_9PROT</name>
<evidence type="ECO:0000313" key="4">
    <source>
        <dbReference type="Proteomes" id="UP000342300"/>
    </source>
</evidence>
<dbReference type="Gene3D" id="1.25.40.10">
    <property type="entry name" value="Tetratricopeptide repeat domain"/>
    <property type="match status" value="2"/>
</dbReference>
<gene>
    <name evidence="3" type="ORF">CRU78_16220</name>
</gene>
<dbReference type="Proteomes" id="UP000342300">
    <property type="component" value="Unassembled WGS sequence"/>
</dbReference>
<dbReference type="Pfam" id="PF13429">
    <property type="entry name" value="TPR_15"/>
    <property type="match status" value="1"/>
</dbReference>
<feature type="transmembrane region" description="Helical" evidence="1">
    <location>
        <begin position="21"/>
        <end position="38"/>
    </location>
</feature>
<reference evidence="3 4" key="1">
    <citation type="submission" date="2017-09" db="EMBL/GenBank/DDBJ databases">
        <title>Metagenomic Analysis Reveals Denitrifying Candidatus Accumulibacter and Flanking Population as a Source of N2O.</title>
        <authorList>
            <person name="Gao H."/>
            <person name="Mao Y."/>
            <person name="Zhao X."/>
            <person name="Liu W.-T."/>
            <person name="Zhang T."/>
            <person name="Wells G."/>
        </authorList>
    </citation>
    <scope>NUCLEOTIDE SEQUENCE [LARGE SCALE GENOMIC DNA]</scope>
    <source>
        <strain evidence="3">CANDO_2_IC</strain>
    </source>
</reference>
<evidence type="ECO:0000313" key="3">
    <source>
        <dbReference type="EMBL" id="MQM31967.1"/>
    </source>
</evidence>
<proteinExistence type="predicted"/>
<keyword evidence="1" id="KW-0472">Membrane</keyword>
<dbReference type="Pfam" id="PF24604">
    <property type="entry name" value="B-barrel_PelB_C"/>
    <property type="match status" value="1"/>
</dbReference>
<evidence type="ECO:0000259" key="2">
    <source>
        <dbReference type="Pfam" id="PF24604"/>
    </source>
</evidence>
<keyword evidence="1" id="KW-0812">Transmembrane</keyword>
<protein>
    <recommendedName>
        <fullName evidence="2">PelB C-terminal domain-containing protein</fullName>
    </recommendedName>
</protein>
<feature type="domain" description="PelB C-terminal" evidence="2">
    <location>
        <begin position="1039"/>
        <end position="1349"/>
    </location>
</feature>
<sequence length="1350" mass="150453">MLRQRSKLAAAIERPRLAPPWSITLLGVLVLGVLVAIYPHKALVNRIIEAPQNAVTETYLVNLLRTDPGNPQLGLLLARHRLSSGLYAQLEQTLARLLQSPDKEIRLEASWLRWRAAEQRFSRLQPGTAQYTDNKAQLRAWLHTLAVLDWPEHMTIEIARRAFLFGDAELGIELFQRLSGSAAGRSADWYAEAAQVALAGGEYFAAGKFFLIAARRSSEPAEQSRLFMAGMLALQSGGQVQEALALLEEELALTPSLAESRQVLELLVHFAGDSRLGIELLQRIAVSGQGRSTDWHAAAAAAALANGEYLAAGKFFLSAARRSHEPAEQRRFFLDGMLVLQSGDQVKEALALAEEALAVMPSLAESTRVLELLVRFARSVRRPDLADRYARKLLRLSLLRQLKQAQLAQAYAIRWQVVGEQSGPQLPFDDGIYTLGFEAFLDNRKLEDAWQVAASAVRQAPDNLLWRERLAQVSEWTGRPAMALTHWLYLARTKSGDEAWQAILRLAPGLFDDQALLLALEHQLRQKPGDRALIVELVATFERLGQPREAMRFLEQEYRRHKQPQLLLSMAELAERMGEDEKALGLWQDFMATTALSAAQAVHVATLYLLRGEQASALAILESVAAADAGDAGGAAGAGYWRLRASLAAQLGDDKKAAAAYRHLLAGKEALAVDHENLARLLLDEYALEAAHVSSDGWLRFRDSQLLLQALGLYATAARWPDMGRLISSLSAEESARLRQQASFLRLSAQYLMATGQRRLALADLDAALALAADDADVQQALLWLLIESGEGKRLRKIMAAHERHWQPDPAMHEVLAAANLALSLPDVALRRYLTPRLAAHRDDFLWLMNYADALEQNQDVDRAWRLRKHLLLDDRMRERQQLAGERLPSAMAALRQAARTRLRMLAEPGDPAYAMLREMLRLDRSAEGELSPSARDVAFGWLLEAEQFDAARGWLWQQYAKTAARPLWGEMRLALESGDRALAGELLDEFAPLIPRYDRIEAAGLAGDLRLAQSEAFDAQTELPADDPLHLQLSEALLAHSHQLGGNVWQNDIGTVDERNTGVRAHIALSPRLSMDFAMGKIVRHNLDPATMGETPDESDFSARMLWLQKEGKTTFSAAERDSFAKYHPLLIAHEQNLGNRLTSSLALGHEQPANESTALRVGGMRDLASLLLAYQLTRFDRFSVERSYDRFYAQTGAKVGSGNVWQFEYGHALRSERRSLEASAFWSQHRYSQKSYVNDPQLAPLFPAGEYSPWSVGAFFVPTGFEFKGIRLSTDRNFEEDYTRAWRPYASVARTWHSDEGPGYDLATGIAGSVFGADHLHFGWRLSRGGANTDGLVREFGLNYRLHF</sequence>
<dbReference type="EMBL" id="PDHS01000415">
    <property type="protein sequence ID" value="MQM31967.1"/>
    <property type="molecule type" value="Genomic_DNA"/>
</dbReference>
<organism evidence="3 4">
    <name type="scientific">Candidatus Accumulibacter phosphatis</name>
    <dbReference type="NCBI Taxonomy" id="327160"/>
    <lineage>
        <taxon>Bacteria</taxon>
        <taxon>Pseudomonadati</taxon>
        <taxon>Pseudomonadota</taxon>
        <taxon>Betaproteobacteria</taxon>
        <taxon>Candidatus Accumulibacter</taxon>
    </lineage>
</organism>